<comment type="caution">
    <text evidence="7">The sequence shown here is derived from an EMBL/GenBank/DDBJ whole genome shotgun (WGS) entry which is preliminary data.</text>
</comment>
<feature type="transmembrane region" description="Helical" evidence="5">
    <location>
        <begin position="298"/>
        <end position="317"/>
    </location>
</feature>
<evidence type="ECO:0000313" key="8">
    <source>
        <dbReference type="Proteomes" id="UP000736373"/>
    </source>
</evidence>
<dbReference type="InterPro" id="IPR036259">
    <property type="entry name" value="MFS_trans_sf"/>
</dbReference>
<dbReference type="Gene3D" id="1.20.1250.20">
    <property type="entry name" value="MFS general substrate transporter like domains"/>
    <property type="match status" value="1"/>
</dbReference>
<reference evidence="7 8" key="1">
    <citation type="submission" date="2019-09" db="EMBL/GenBank/DDBJ databases">
        <title>Paraburkholderia podalyriae sp. nov., A South African Podalyria-associated rhizobium.</title>
        <authorList>
            <person name="Mavima L."/>
            <person name="Beukes C.W."/>
            <person name="Palmer M."/>
            <person name="De Meyer S.E."/>
            <person name="James E.K."/>
            <person name="Maluk M."/>
            <person name="Avontuur J.R."/>
            <person name="Chan W.Y."/>
            <person name="Venter S.N."/>
            <person name="Steenkamp E.T."/>
        </authorList>
    </citation>
    <scope>NUCLEOTIDE SEQUENCE [LARGE SCALE GENOMIC DNA]</scope>
    <source>
        <strain evidence="7 8">WC7.3b</strain>
    </source>
</reference>
<feature type="transmembrane region" description="Helical" evidence="5">
    <location>
        <begin position="351"/>
        <end position="375"/>
    </location>
</feature>
<dbReference type="SUPFAM" id="SSF103473">
    <property type="entry name" value="MFS general substrate transporter"/>
    <property type="match status" value="1"/>
</dbReference>
<dbReference type="RefSeq" id="WP_187633080.1">
    <property type="nucleotide sequence ID" value="NZ_VZQQ01000003.1"/>
</dbReference>
<feature type="transmembrane region" description="Helical" evidence="5">
    <location>
        <begin position="61"/>
        <end position="80"/>
    </location>
</feature>
<evidence type="ECO:0000259" key="6">
    <source>
        <dbReference type="PROSITE" id="PS50850"/>
    </source>
</evidence>
<evidence type="ECO:0000313" key="7">
    <source>
        <dbReference type="EMBL" id="MBC8745946.1"/>
    </source>
</evidence>
<feature type="transmembrane region" description="Helical" evidence="5">
    <location>
        <begin position="329"/>
        <end position="345"/>
    </location>
</feature>
<accession>A0ABR7PI07</accession>
<dbReference type="PROSITE" id="PS00217">
    <property type="entry name" value="SUGAR_TRANSPORT_2"/>
    <property type="match status" value="1"/>
</dbReference>
<dbReference type="InterPro" id="IPR005829">
    <property type="entry name" value="Sugar_transporter_CS"/>
</dbReference>
<feature type="transmembrane region" description="Helical" evidence="5">
    <location>
        <begin position="92"/>
        <end position="111"/>
    </location>
</feature>
<name>A0ABR7PI07_9BURK</name>
<dbReference type="PROSITE" id="PS00216">
    <property type="entry name" value="SUGAR_TRANSPORT_1"/>
    <property type="match status" value="1"/>
</dbReference>
<keyword evidence="3 5" id="KW-1133">Transmembrane helix</keyword>
<feature type="transmembrane region" description="Helical" evidence="5">
    <location>
        <begin position="149"/>
        <end position="174"/>
    </location>
</feature>
<keyword evidence="4 5" id="KW-0472">Membrane</keyword>
<gene>
    <name evidence="7" type="ORF">F6X42_04675</name>
</gene>
<feature type="transmembrane region" description="Helical" evidence="5">
    <location>
        <begin position="262"/>
        <end position="278"/>
    </location>
</feature>
<sequence length="457" mass="47990">MNQPTRTLDVQSFIDGERFSPCQWLILTLCFLAFAADGFDNAAIGYIVPALIRDWGVARDALGSVMSAALLGVGIGALAAGPLADRVGRKTVLVLSIACIGVWSLAAAQAHTIGVLLMFRFLTGLGLGAAMPTGITLTSEYAPERIRGVVVNSMICGFSCGMVIGGAASAWLIPHAGWKSVLIAGGVGPCLIALLVAVAMPESAQFLAVRQGTHARIARILKRIAPQQQFDNCRFVASQRGEPARGAALALVLSRRYLPRTLLLWAAYFLTLVVYYLLVNWMPTLFHDAGFDASRSALVTSLFPLGGVIGTVITGWLMDRFDANRTITFAYVLAALLVFIVGRSVGSAPVFFGVLIFLCGMVLTSAATSTSAYPARVYPTQARATGVAWVLGVGRTGAVAGAFLGGELLTLGWRAADVFGLLAAPTLLAGGAVYAVSICLSHARGEEEPTTAAVKHS</sequence>
<keyword evidence="2 5" id="KW-0812">Transmembrane</keyword>
<feature type="transmembrane region" description="Helical" evidence="5">
    <location>
        <begin position="117"/>
        <end position="137"/>
    </location>
</feature>
<feature type="transmembrane region" description="Helical" evidence="5">
    <location>
        <begin position="180"/>
        <end position="200"/>
    </location>
</feature>
<dbReference type="PANTHER" id="PTHR23508">
    <property type="entry name" value="CARBOXYLIC ACID TRANSPORTER PROTEIN HOMOLOG"/>
    <property type="match status" value="1"/>
</dbReference>
<dbReference type="InterPro" id="IPR011701">
    <property type="entry name" value="MFS"/>
</dbReference>
<dbReference type="InterPro" id="IPR020846">
    <property type="entry name" value="MFS_dom"/>
</dbReference>
<protein>
    <submittedName>
        <fullName evidence="7">MFS transporter</fullName>
    </submittedName>
</protein>
<evidence type="ECO:0000256" key="3">
    <source>
        <dbReference type="ARBA" id="ARBA00022989"/>
    </source>
</evidence>
<keyword evidence="8" id="KW-1185">Reference proteome</keyword>
<dbReference type="PANTHER" id="PTHR23508:SF10">
    <property type="entry name" value="CARBOXYLIC ACID TRANSPORTER PROTEIN HOMOLOG"/>
    <property type="match status" value="1"/>
</dbReference>
<evidence type="ECO:0000256" key="5">
    <source>
        <dbReference type="SAM" id="Phobius"/>
    </source>
</evidence>
<dbReference type="EMBL" id="VZQQ01000003">
    <property type="protein sequence ID" value="MBC8745946.1"/>
    <property type="molecule type" value="Genomic_DNA"/>
</dbReference>
<proteinExistence type="predicted"/>
<feature type="transmembrane region" description="Helical" evidence="5">
    <location>
        <begin position="387"/>
        <end position="406"/>
    </location>
</feature>
<evidence type="ECO:0000256" key="2">
    <source>
        <dbReference type="ARBA" id="ARBA00022692"/>
    </source>
</evidence>
<evidence type="ECO:0000256" key="1">
    <source>
        <dbReference type="ARBA" id="ARBA00004141"/>
    </source>
</evidence>
<feature type="transmembrane region" description="Helical" evidence="5">
    <location>
        <begin position="24"/>
        <end position="49"/>
    </location>
</feature>
<feature type="domain" description="Major facilitator superfamily (MFS) profile" evidence="6">
    <location>
        <begin position="26"/>
        <end position="441"/>
    </location>
</feature>
<dbReference type="Proteomes" id="UP000736373">
    <property type="component" value="Unassembled WGS sequence"/>
</dbReference>
<evidence type="ECO:0000256" key="4">
    <source>
        <dbReference type="ARBA" id="ARBA00023136"/>
    </source>
</evidence>
<dbReference type="CDD" id="cd17365">
    <property type="entry name" value="MFS_PcaK_like"/>
    <property type="match status" value="1"/>
</dbReference>
<dbReference type="Pfam" id="PF07690">
    <property type="entry name" value="MFS_1"/>
    <property type="match status" value="1"/>
</dbReference>
<comment type="subcellular location">
    <subcellularLocation>
        <location evidence="1">Membrane</location>
        <topology evidence="1">Multi-pass membrane protein</topology>
    </subcellularLocation>
</comment>
<organism evidence="7 8">
    <name type="scientific">Paraburkholderia podalyriae</name>
    <dbReference type="NCBI Taxonomy" id="1938811"/>
    <lineage>
        <taxon>Bacteria</taxon>
        <taxon>Pseudomonadati</taxon>
        <taxon>Pseudomonadota</taxon>
        <taxon>Betaproteobacteria</taxon>
        <taxon>Burkholderiales</taxon>
        <taxon>Burkholderiaceae</taxon>
        <taxon>Paraburkholderia</taxon>
    </lineage>
</organism>
<dbReference type="PROSITE" id="PS50850">
    <property type="entry name" value="MFS"/>
    <property type="match status" value="1"/>
</dbReference>
<feature type="transmembrane region" description="Helical" evidence="5">
    <location>
        <begin position="418"/>
        <end position="440"/>
    </location>
</feature>